<gene>
    <name evidence="2" type="ORF">RDB_LOCUS32547</name>
</gene>
<dbReference type="EMBL" id="CAJMWV010000932">
    <property type="protein sequence ID" value="CAE6420986.1"/>
    <property type="molecule type" value="Genomic_DNA"/>
</dbReference>
<protein>
    <submittedName>
        <fullName evidence="2">Uncharacterized protein</fullName>
    </submittedName>
</protein>
<dbReference type="OrthoDB" id="3139102at2759"/>
<sequence length="226" mass="25157">MCSCGYDDSHPALKPHTPKSNRPVGMPKLFIDTNGPNDTQYAFMDAAGNKRFTSSSSVDLIDGTTSTDIYQYEHAGLISQGHLVATIKWPANTFRDPTLVLYPDVDSGDTGRTTQLPLSTNIIKQSLNLVTKGHSRAHWRRIPQTDKLALFAGHTREKRLIADECQRAGKRWLQIEGKPVHHCSITDVEIVASWIAINKTSYHSKGLFSFALPRCFSKCFSLSNHS</sequence>
<evidence type="ECO:0000313" key="3">
    <source>
        <dbReference type="Proteomes" id="UP000663831"/>
    </source>
</evidence>
<organism evidence="2 3">
    <name type="scientific">Rhizoctonia solani</name>
    <dbReference type="NCBI Taxonomy" id="456999"/>
    <lineage>
        <taxon>Eukaryota</taxon>
        <taxon>Fungi</taxon>
        <taxon>Dikarya</taxon>
        <taxon>Basidiomycota</taxon>
        <taxon>Agaricomycotina</taxon>
        <taxon>Agaricomycetes</taxon>
        <taxon>Cantharellales</taxon>
        <taxon>Ceratobasidiaceae</taxon>
        <taxon>Rhizoctonia</taxon>
    </lineage>
</organism>
<accession>A0A8H2XDJ6</accession>
<reference evidence="2" key="1">
    <citation type="submission" date="2021-01" db="EMBL/GenBank/DDBJ databases">
        <authorList>
            <person name="Kaushik A."/>
        </authorList>
    </citation>
    <scope>NUCLEOTIDE SEQUENCE</scope>
    <source>
        <strain evidence="2">AG3-1AP</strain>
    </source>
</reference>
<proteinExistence type="predicted"/>
<feature type="region of interest" description="Disordered" evidence="1">
    <location>
        <begin position="1"/>
        <end position="25"/>
    </location>
</feature>
<comment type="caution">
    <text evidence="2">The sequence shown here is derived from an EMBL/GenBank/DDBJ whole genome shotgun (WGS) entry which is preliminary data.</text>
</comment>
<evidence type="ECO:0000313" key="2">
    <source>
        <dbReference type="EMBL" id="CAE6420986.1"/>
    </source>
</evidence>
<name>A0A8H2XDJ6_9AGAM</name>
<dbReference type="AlphaFoldDB" id="A0A8H2XDJ6"/>
<dbReference type="Proteomes" id="UP000663831">
    <property type="component" value="Unassembled WGS sequence"/>
</dbReference>
<evidence type="ECO:0000256" key="1">
    <source>
        <dbReference type="SAM" id="MobiDB-lite"/>
    </source>
</evidence>